<dbReference type="AlphaFoldDB" id="D6Y6Q5"/>
<feature type="transmembrane region" description="Helical" evidence="7">
    <location>
        <begin position="321"/>
        <end position="338"/>
    </location>
</feature>
<dbReference type="SMART" id="SM00220">
    <property type="entry name" value="S_TKc"/>
    <property type="match status" value="1"/>
</dbReference>
<dbReference type="EMBL" id="CP001874">
    <property type="protein sequence ID" value="ADG89546.1"/>
    <property type="molecule type" value="Genomic_DNA"/>
</dbReference>
<evidence type="ECO:0000313" key="9">
    <source>
        <dbReference type="EMBL" id="ADG89546.1"/>
    </source>
</evidence>
<dbReference type="CDD" id="cd14014">
    <property type="entry name" value="STKc_PknB_like"/>
    <property type="match status" value="1"/>
</dbReference>
<dbReference type="InterPro" id="IPR008271">
    <property type="entry name" value="Ser/Thr_kinase_AS"/>
</dbReference>
<dbReference type="eggNOG" id="COG0515">
    <property type="taxonomic scope" value="Bacteria"/>
</dbReference>
<keyword evidence="4 5" id="KW-0067">ATP-binding</keyword>
<reference evidence="9 10" key="1">
    <citation type="submission" date="2010-01" db="EMBL/GenBank/DDBJ databases">
        <title>The complete genome of Thermobispora bispora DSM 43833.</title>
        <authorList>
            <consortium name="US DOE Joint Genome Institute (JGI-PGF)"/>
            <person name="Lucas S."/>
            <person name="Copeland A."/>
            <person name="Lapidus A."/>
            <person name="Glavina del Rio T."/>
            <person name="Dalin E."/>
            <person name="Tice H."/>
            <person name="Bruce D."/>
            <person name="Goodwin L."/>
            <person name="Pitluck S."/>
            <person name="Kyrpides N."/>
            <person name="Mavromatis K."/>
            <person name="Ivanova N."/>
            <person name="Mikhailova N."/>
            <person name="Chertkov O."/>
            <person name="Brettin T."/>
            <person name="Detter J.C."/>
            <person name="Han C."/>
            <person name="Larimer F."/>
            <person name="Land M."/>
            <person name="Hauser L."/>
            <person name="Markowitz V."/>
            <person name="Cheng J.-F."/>
            <person name="Hugenholtz P."/>
            <person name="Woyke T."/>
            <person name="Wu D."/>
            <person name="Jando M."/>
            <person name="Schneider S."/>
            <person name="Klenk H.-P."/>
            <person name="Eisen J.A."/>
        </authorList>
    </citation>
    <scope>NUCLEOTIDE SEQUENCE [LARGE SCALE GENOMIC DNA]</scope>
    <source>
        <strain evidence="10">ATCC 19993 / DSM 43833 / CBS 139.67 / JCM 10125 / KCTC 9307 / NBRC 14880 / R51</strain>
    </source>
</reference>
<dbReference type="PANTHER" id="PTHR43289:SF34">
    <property type="entry name" value="SERINE_THREONINE-PROTEIN KINASE YBDM-RELATED"/>
    <property type="match status" value="1"/>
</dbReference>
<keyword evidence="10" id="KW-1185">Reference proteome</keyword>
<feature type="domain" description="Protein kinase" evidence="8">
    <location>
        <begin position="10"/>
        <end position="262"/>
    </location>
</feature>
<dbReference type="InterPro" id="IPR011009">
    <property type="entry name" value="Kinase-like_dom_sf"/>
</dbReference>
<dbReference type="PROSITE" id="PS00108">
    <property type="entry name" value="PROTEIN_KINASE_ST"/>
    <property type="match status" value="1"/>
</dbReference>
<evidence type="ECO:0000256" key="5">
    <source>
        <dbReference type="PROSITE-ProRule" id="PRU10141"/>
    </source>
</evidence>
<dbReference type="Proteomes" id="UP000006640">
    <property type="component" value="Chromosome"/>
</dbReference>
<keyword evidence="7" id="KW-0472">Membrane</keyword>
<dbReference type="STRING" id="469371.Tbis_2847"/>
<dbReference type="HOGENOM" id="CLU_000288_63_44_11"/>
<keyword evidence="2 5" id="KW-0547">Nucleotide-binding</keyword>
<dbReference type="Gene3D" id="3.30.200.20">
    <property type="entry name" value="Phosphorylase Kinase, domain 1"/>
    <property type="match status" value="1"/>
</dbReference>
<dbReference type="KEGG" id="tbi:Tbis_2847"/>
<keyword evidence="7" id="KW-1133">Transmembrane helix</keyword>
<organism evidence="9 10">
    <name type="scientific">Thermobispora bispora (strain ATCC 19993 / DSM 43833 / CBS 139.67 / JCM 10125 / KCTC 9307 / NBRC 14880 / R51)</name>
    <dbReference type="NCBI Taxonomy" id="469371"/>
    <lineage>
        <taxon>Bacteria</taxon>
        <taxon>Bacillati</taxon>
        <taxon>Actinomycetota</taxon>
        <taxon>Actinomycetes</taxon>
        <taxon>Streptosporangiales</taxon>
        <taxon>Streptosporangiaceae</taxon>
        <taxon>Thermobispora</taxon>
    </lineage>
</organism>
<dbReference type="PROSITE" id="PS50011">
    <property type="entry name" value="PROTEIN_KINASE_DOM"/>
    <property type="match status" value="1"/>
</dbReference>
<evidence type="ECO:0000256" key="6">
    <source>
        <dbReference type="SAM" id="MobiDB-lite"/>
    </source>
</evidence>
<feature type="transmembrane region" description="Helical" evidence="7">
    <location>
        <begin position="372"/>
        <end position="389"/>
    </location>
</feature>
<dbReference type="Gene3D" id="1.10.510.10">
    <property type="entry name" value="Transferase(Phosphotransferase) domain 1"/>
    <property type="match status" value="1"/>
</dbReference>
<protein>
    <submittedName>
        <fullName evidence="9">Serine/threonine protein kinase</fullName>
    </submittedName>
</protein>
<feature type="region of interest" description="Disordered" evidence="6">
    <location>
        <begin position="266"/>
        <end position="313"/>
    </location>
</feature>
<dbReference type="SUPFAM" id="SSF56112">
    <property type="entry name" value="Protein kinase-like (PK-like)"/>
    <property type="match status" value="1"/>
</dbReference>
<evidence type="ECO:0000256" key="4">
    <source>
        <dbReference type="ARBA" id="ARBA00022840"/>
    </source>
</evidence>
<keyword evidence="9" id="KW-0723">Serine/threonine-protein kinase</keyword>
<dbReference type="RefSeq" id="WP_013133079.1">
    <property type="nucleotide sequence ID" value="NC_014165.1"/>
</dbReference>
<keyword evidence="3 9" id="KW-0418">Kinase</keyword>
<keyword evidence="1" id="KW-0808">Transferase</keyword>
<dbReference type="InterPro" id="IPR017441">
    <property type="entry name" value="Protein_kinase_ATP_BS"/>
</dbReference>
<evidence type="ECO:0000259" key="8">
    <source>
        <dbReference type="PROSITE" id="PS50011"/>
    </source>
</evidence>
<dbReference type="GO" id="GO:0004674">
    <property type="term" value="F:protein serine/threonine kinase activity"/>
    <property type="evidence" value="ECO:0007669"/>
    <property type="project" value="UniProtKB-KW"/>
</dbReference>
<feature type="transmembrane region" description="Helical" evidence="7">
    <location>
        <begin position="344"/>
        <end position="365"/>
    </location>
</feature>
<dbReference type="OrthoDB" id="9762169at2"/>
<accession>D6Y6Q5</accession>
<dbReference type="PROSITE" id="PS00107">
    <property type="entry name" value="PROTEIN_KINASE_ATP"/>
    <property type="match status" value="1"/>
</dbReference>
<feature type="binding site" evidence="5">
    <location>
        <position position="38"/>
    </location>
    <ligand>
        <name>ATP</name>
        <dbReference type="ChEBI" id="CHEBI:30616"/>
    </ligand>
</feature>
<feature type="compositionally biased region" description="Low complexity" evidence="6">
    <location>
        <begin position="266"/>
        <end position="287"/>
    </location>
</feature>
<evidence type="ECO:0000256" key="3">
    <source>
        <dbReference type="ARBA" id="ARBA00022777"/>
    </source>
</evidence>
<dbReference type="PANTHER" id="PTHR43289">
    <property type="entry name" value="MITOGEN-ACTIVATED PROTEIN KINASE KINASE KINASE 20-RELATED"/>
    <property type="match status" value="1"/>
</dbReference>
<evidence type="ECO:0000256" key="7">
    <source>
        <dbReference type="SAM" id="Phobius"/>
    </source>
</evidence>
<dbReference type="Pfam" id="PF00069">
    <property type="entry name" value="Pkinase"/>
    <property type="match status" value="1"/>
</dbReference>
<evidence type="ECO:0000313" key="10">
    <source>
        <dbReference type="Proteomes" id="UP000006640"/>
    </source>
</evidence>
<feature type="compositionally biased region" description="Basic and acidic residues" evidence="6">
    <location>
        <begin position="289"/>
        <end position="299"/>
    </location>
</feature>
<sequence>MGAPEQLDRYRLLSTLGSGGFGEVYLGLDPEGHTVAIKVLHPHVAADSLALARLAREVETMRRVRGPHVAEILDASLTGPRPYLVTRYIQGRPLSTVIAEDGPIQGDGLVRLARGLARALASIHAAGVVHRDLKPANVILADGEPYVIDFGIAYALESASVTASGLVVGTPGYLAPEVIDGEAAGPEADVFALGATLAFAATGRQPYGTGPPTAVAYRVVHHDPDLSGVPPWLAAILVDCMAADPAARPTAAEVVARIEAEVRGNAAAAQSAPPRRAVPRTRTLPARNPADEPTREWRPGGRPPSAAEEARRRHRRKVHRRWIIGSALVVGLFASAARTHLPELSLLLLVLYGLVVLADAGLGMFERARDRVLTDAVGGTGAVAVWALLSSLFSTTTLLLAVGAVLAVLIGLVAAG</sequence>
<dbReference type="GO" id="GO:0005524">
    <property type="term" value="F:ATP binding"/>
    <property type="evidence" value="ECO:0007669"/>
    <property type="project" value="UniProtKB-UniRule"/>
</dbReference>
<keyword evidence="7" id="KW-0812">Transmembrane</keyword>
<name>D6Y6Q5_THEBD</name>
<proteinExistence type="predicted"/>
<evidence type="ECO:0000256" key="1">
    <source>
        <dbReference type="ARBA" id="ARBA00022679"/>
    </source>
</evidence>
<dbReference type="InterPro" id="IPR000719">
    <property type="entry name" value="Prot_kinase_dom"/>
</dbReference>
<gene>
    <name evidence="9" type="ordered locus">Tbis_2847</name>
</gene>
<evidence type="ECO:0000256" key="2">
    <source>
        <dbReference type="ARBA" id="ARBA00022741"/>
    </source>
</evidence>
<feature type="transmembrane region" description="Helical" evidence="7">
    <location>
        <begin position="395"/>
        <end position="415"/>
    </location>
</feature>